<name>A0AAV3Q8X2_LITER</name>
<evidence type="ECO:0000313" key="2">
    <source>
        <dbReference type="EMBL" id="GAA0159080.1"/>
    </source>
</evidence>
<dbReference type="Pfam" id="PF22936">
    <property type="entry name" value="Pol_BBD"/>
    <property type="match status" value="1"/>
</dbReference>
<accession>A0AAV3Q8X2</accession>
<feature type="domain" description="Retrovirus-related Pol polyprotein from transposon TNT 1-94-like beta-barrel" evidence="1">
    <location>
        <begin position="186"/>
        <end position="256"/>
    </location>
</feature>
<dbReference type="Pfam" id="PF14223">
    <property type="entry name" value="Retrotran_gag_2"/>
    <property type="match status" value="1"/>
</dbReference>
<protein>
    <recommendedName>
        <fullName evidence="1">Retrovirus-related Pol polyprotein from transposon TNT 1-94-like beta-barrel domain-containing protein</fullName>
    </recommendedName>
</protein>
<organism evidence="2 3">
    <name type="scientific">Lithospermum erythrorhizon</name>
    <name type="common">Purple gromwell</name>
    <name type="synonym">Lithospermum officinale var. erythrorhizon</name>
    <dbReference type="NCBI Taxonomy" id="34254"/>
    <lineage>
        <taxon>Eukaryota</taxon>
        <taxon>Viridiplantae</taxon>
        <taxon>Streptophyta</taxon>
        <taxon>Embryophyta</taxon>
        <taxon>Tracheophyta</taxon>
        <taxon>Spermatophyta</taxon>
        <taxon>Magnoliopsida</taxon>
        <taxon>eudicotyledons</taxon>
        <taxon>Gunneridae</taxon>
        <taxon>Pentapetalae</taxon>
        <taxon>asterids</taxon>
        <taxon>lamiids</taxon>
        <taxon>Boraginales</taxon>
        <taxon>Boraginaceae</taxon>
        <taxon>Boraginoideae</taxon>
        <taxon>Lithospermeae</taxon>
        <taxon>Lithospermum</taxon>
    </lineage>
</organism>
<proteinExistence type="predicted"/>
<dbReference type="Proteomes" id="UP001454036">
    <property type="component" value="Unassembled WGS sequence"/>
</dbReference>
<dbReference type="PANTHER" id="PTHR47481:SF29">
    <property type="entry name" value="RETROTRANSPOSON GAG DOMAIN-CONTAINING PROTEIN"/>
    <property type="match status" value="1"/>
</dbReference>
<keyword evidence="3" id="KW-1185">Reference proteome</keyword>
<evidence type="ECO:0000313" key="3">
    <source>
        <dbReference type="Proteomes" id="UP001454036"/>
    </source>
</evidence>
<dbReference type="PANTHER" id="PTHR47481">
    <property type="match status" value="1"/>
</dbReference>
<dbReference type="InterPro" id="IPR054722">
    <property type="entry name" value="PolX-like_BBD"/>
</dbReference>
<reference evidence="2 3" key="1">
    <citation type="submission" date="2024-01" db="EMBL/GenBank/DDBJ databases">
        <title>The complete chloroplast genome sequence of Lithospermum erythrorhizon: insights into the phylogenetic relationship among Boraginaceae species and the maternal lineages of purple gromwells.</title>
        <authorList>
            <person name="Okada T."/>
            <person name="Watanabe K."/>
        </authorList>
    </citation>
    <scope>NUCLEOTIDE SEQUENCE [LARGE SCALE GENOMIC DNA]</scope>
</reference>
<dbReference type="AlphaFoldDB" id="A0AAV3Q8X2"/>
<dbReference type="EMBL" id="BAABME010003516">
    <property type="protein sequence ID" value="GAA0159080.1"/>
    <property type="molecule type" value="Genomic_DNA"/>
</dbReference>
<evidence type="ECO:0000259" key="1">
    <source>
        <dbReference type="Pfam" id="PF22936"/>
    </source>
</evidence>
<gene>
    <name evidence="2" type="ORF">LIER_15949</name>
</gene>
<comment type="caution">
    <text evidence="2">The sequence shown here is derived from an EMBL/GenBank/DDBJ whole genome shotgun (WGS) entry which is preliminary data.</text>
</comment>
<sequence>MQLRHKFQHFKKGELPMVDYLQQLHSIYCNLKAVGEPLKDSDLVAHTLLGLPSTFHAFKTVTNAQLVRPSFSDIKPLLLGEEDNVILTQKDHPSPHVVMYSSTSPSERYTNTRNQTVNNQGKNDGLLGAAPNSLLPLKGSTQCQIYQAFNHSALECINRFNHSFTSSNLHKSLAAMHFVDDAGSTWYPDSGALAHITGNPKLLTSLTPFYGSTTVMVGNGNKLPITHTTLHNLQLNNVLLVTALKKNLISIQKLCQDNNCLAEFSSSSLVVKDQETQQSKPSCSSHGSLYPFTTAALQAFSSQVVSAVPLSSDIWHN</sequence>